<dbReference type="InterPro" id="IPR017871">
    <property type="entry name" value="ABC_transporter-like_CS"/>
</dbReference>
<keyword evidence="4" id="KW-1003">Cell membrane</keyword>
<dbReference type="InterPro" id="IPR003439">
    <property type="entry name" value="ABC_transporter-like_ATP-bd"/>
</dbReference>
<dbReference type="InterPro" id="IPR013563">
    <property type="entry name" value="Oligopep_ABC_C"/>
</dbReference>
<dbReference type="CDD" id="cd03257">
    <property type="entry name" value="ABC_NikE_OppD_transporters"/>
    <property type="match status" value="1"/>
</dbReference>
<name>A0A9Q3ZHF9_9RHOB</name>
<evidence type="ECO:0000256" key="5">
    <source>
        <dbReference type="ARBA" id="ARBA00022741"/>
    </source>
</evidence>
<organism evidence="8 9">
    <name type="scientific">Ruegeria pomeroyi</name>
    <dbReference type="NCBI Taxonomy" id="89184"/>
    <lineage>
        <taxon>Bacteria</taxon>
        <taxon>Pseudomonadati</taxon>
        <taxon>Pseudomonadota</taxon>
        <taxon>Alphaproteobacteria</taxon>
        <taxon>Rhodobacterales</taxon>
        <taxon>Roseobacteraceae</taxon>
        <taxon>Ruegeria</taxon>
    </lineage>
</organism>
<dbReference type="GO" id="GO:0005886">
    <property type="term" value="C:plasma membrane"/>
    <property type="evidence" value="ECO:0007669"/>
    <property type="project" value="UniProtKB-SubCell"/>
</dbReference>
<keyword evidence="3" id="KW-0813">Transport</keyword>
<accession>A0A9Q3ZHF9</accession>
<dbReference type="Gene3D" id="3.40.50.300">
    <property type="entry name" value="P-loop containing nucleotide triphosphate hydrolases"/>
    <property type="match status" value="1"/>
</dbReference>
<keyword evidence="5" id="KW-0547">Nucleotide-binding</keyword>
<dbReference type="GO" id="GO:0016887">
    <property type="term" value="F:ATP hydrolysis activity"/>
    <property type="evidence" value="ECO:0007669"/>
    <property type="project" value="InterPro"/>
</dbReference>
<dbReference type="GO" id="GO:0055085">
    <property type="term" value="P:transmembrane transport"/>
    <property type="evidence" value="ECO:0007669"/>
    <property type="project" value="UniProtKB-ARBA"/>
</dbReference>
<protein>
    <submittedName>
        <fullName evidence="8">ABC transporter ATP-binding protein</fullName>
    </submittedName>
</protein>
<dbReference type="FunFam" id="3.40.50.300:FF:000016">
    <property type="entry name" value="Oligopeptide ABC transporter ATP-binding component"/>
    <property type="match status" value="1"/>
</dbReference>
<dbReference type="NCBIfam" id="TIGR01727">
    <property type="entry name" value="oligo_HPY"/>
    <property type="match status" value="1"/>
</dbReference>
<dbReference type="GO" id="GO:0015833">
    <property type="term" value="P:peptide transport"/>
    <property type="evidence" value="ECO:0007669"/>
    <property type="project" value="InterPro"/>
</dbReference>
<dbReference type="PROSITE" id="PS00211">
    <property type="entry name" value="ABC_TRANSPORTER_1"/>
    <property type="match status" value="1"/>
</dbReference>
<proteinExistence type="inferred from homology"/>
<dbReference type="InterPro" id="IPR050388">
    <property type="entry name" value="ABC_Ni/Peptide_Import"/>
</dbReference>
<keyword evidence="7" id="KW-0472">Membrane</keyword>
<dbReference type="PANTHER" id="PTHR43297:SF2">
    <property type="entry name" value="DIPEPTIDE TRANSPORT ATP-BINDING PROTEIN DPPD"/>
    <property type="match status" value="1"/>
</dbReference>
<dbReference type="PROSITE" id="PS50893">
    <property type="entry name" value="ABC_TRANSPORTER_2"/>
    <property type="match status" value="1"/>
</dbReference>
<evidence type="ECO:0000256" key="1">
    <source>
        <dbReference type="ARBA" id="ARBA00004417"/>
    </source>
</evidence>
<dbReference type="SUPFAM" id="SSF52540">
    <property type="entry name" value="P-loop containing nucleoside triphosphate hydrolases"/>
    <property type="match status" value="1"/>
</dbReference>
<evidence type="ECO:0000256" key="2">
    <source>
        <dbReference type="ARBA" id="ARBA00005417"/>
    </source>
</evidence>
<comment type="caution">
    <text evidence="8">The sequence shown here is derived from an EMBL/GenBank/DDBJ whole genome shotgun (WGS) entry which is preliminary data.</text>
</comment>
<dbReference type="InterPro" id="IPR003593">
    <property type="entry name" value="AAA+_ATPase"/>
</dbReference>
<comment type="subcellular location">
    <subcellularLocation>
        <location evidence="1">Cell inner membrane</location>
        <topology evidence="1">Peripheral membrane protein</topology>
    </subcellularLocation>
</comment>
<evidence type="ECO:0000256" key="6">
    <source>
        <dbReference type="ARBA" id="ARBA00022840"/>
    </source>
</evidence>
<evidence type="ECO:0000256" key="3">
    <source>
        <dbReference type="ARBA" id="ARBA00022448"/>
    </source>
</evidence>
<evidence type="ECO:0000256" key="7">
    <source>
        <dbReference type="ARBA" id="ARBA00023136"/>
    </source>
</evidence>
<gene>
    <name evidence="8" type="ORF">KBY27_15265</name>
</gene>
<dbReference type="Pfam" id="PF08352">
    <property type="entry name" value="oligo_HPY"/>
    <property type="match status" value="1"/>
</dbReference>
<dbReference type="Pfam" id="PF00005">
    <property type="entry name" value="ABC_tran"/>
    <property type="match status" value="1"/>
</dbReference>
<evidence type="ECO:0000313" key="9">
    <source>
        <dbReference type="Proteomes" id="UP000813672"/>
    </source>
</evidence>
<evidence type="ECO:0000256" key="4">
    <source>
        <dbReference type="ARBA" id="ARBA00022475"/>
    </source>
</evidence>
<dbReference type="Proteomes" id="UP000813672">
    <property type="component" value="Unassembled WGS sequence"/>
</dbReference>
<comment type="similarity">
    <text evidence="2">Belongs to the ABC transporter superfamily.</text>
</comment>
<dbReference type="SMART" id="SM00382">
    <property type="entry name" value="AAA"/>
    <property type="match status" value="1"/>
</dbReference>
<keyword evidence="6 8" id="KW-0067">ATP-binding</keyword>
<sequence length="350" mass="38276">MHLAGGRWAQRCAQPETEGALMTEALLKVENLRIELTTRAGVAPVIDNLSFELGHGENISFVGESGCGKSMTALAIMGLLPEGVGRVASGRILFEGEDLTAASDSRLRDIRGNEISMIFQEPMTSLNPVYTVGEQIAEVLRAHQGLSARAARDMAADLLDAVRIPNARARAGDYPFQMSGGQRQRVMIAMALACRPKILIADEPTTALDVTVQAQIFDLLRDLRRDTGTSIILITHDMGAVAEMAERMIVMYAGRNAEIGPVDQIIEHPRHPYTKGLISCVPHIMATLTEDRPDLTEVPGIVPGLREFGQDRCLFASRCAYRTEQCLRQRPPAMAFDNGQLADCWHAETL</sequence>
<dbReference type="GO" id="GO:0005524">
    <property type="term" value="F:ATP binding"/>
    <property type="evidence" value="ECO:0007669"/>
    <property type="project" value="UniProtKB-KW"/>
</dbReference>
<dbReference type="PANTHER" id="PTHR43297">
    <property type="entry name" value="OLIGOPEPTIDE TRANSPORT ATP-BINDING PROTEIN APPD"/>
    <property type="match status" value="1"/>
</dbReference>
<evidence type="ECO:0000313" key="8">
    <source>
        <dbReference type="EMBL" id="MCE8538810.1"/>
    </source>
</evidence>
<reference evidence="8" key="1">
    <citation type="journal article" date="2021" name="Environ. Microbiol.">
        <title>Cryptic niche differentiation of novel sediment ecotypes of Rugeria pomeroyi correlates with nitrate respiration.</title>
        <authorList>
            <person name="Lin X."/>
            <person name="McNichol J."/>
            <person name="Chu X."/>
            <person name="Qian Y."/>
            <person name="Luo H."/>
        </authorList>
    </citation>
    <scope>NUCLEOTIDE SEQUENCE</scope>
    <source>
        <strain evidence="8">SZCCDBB064</strain>
    </source>
</reference>
<dbReference type="AlphaFoldDB" id="A0A9Q3ZHF9"/>
<dbReference type="EMBL" id="JAGQAF010000009">
    <property type="protein sequence ID" value="MCE8538810.1"/>
    <property type="molecule type" value="Genomic_DNA"/>
</dbReference>
<dbReference type="InterPro" id="IPR027417">
    <property type="entry name" value="P-loop_NTPase"/>
</dbReference>